<proteinExistence type="predicted"/>
<feature type="transmembrane region" description="Helical" evidence="1">
    <location>
        <begin position="83"/>
        <end position="101"/>
    </location>
</feature>
<evidence type="ECO:0008006" key="4">
    <source>
        <dbReference type="Google" id="ProtNLM"/>
    </source>
</evidence>
<dbReference type="AlphaFoldDB" id="A0AAD5Q9P9"/>
<organism evidence="2 3">
    <name type="scientific">Pythium insidiosum</name>
    <name type="common">Pythiosis disease agent</name>
    <dbReference type="NCBI Taxonomy" id="114742"/>
    <lineage>
        <taxon>Eukaryota</taxon>
        <taxon>Sar</taxon>
        <taxon>Stramenopiles</taxon>
        <taxon>Oomycota</taxon>
        <taxon>Peronosporomycetes</taxon>
        <taxon>Pythiales</taxon>
        <taxon>Pythiaceae</taxon>
        <taxon>Pythium</taxon>
    </lineage>
</organism>
<keyword evidence="1" id="KW-0472">Membrane</keyword>
<accession>A0AAD5Q9P9</accession>
<feature type="transmembrane region" description="Helical" evidence="1">
    <location>
        <begin position="139"/>
        <end position="156"/>
    </location>
</feature>
<comment type="caution">
    <text evidence="2">The sequence shown here is derived from an EMBL/GenBank/DDBJ whole genome shotgun (WGS) entry which is preliminary data.</text>
</comment>
<feature type="transmembrane region" description="Helical" evidence="1">
    <location>
        <begin position="309"/>
        <end position="331"/>
    </location>
</feature>
<dbReference type="EMBL" id="JAKCXM010000103">
    <property type="protein sequence ID" value="KAJ0402408.1"/>
    <property type="molecule type" value="Genomic_DNA"/>
</dbReference>
<gene>
    <name evidence="2" type="ORF">P43SY_004117</name>
</gene>
<protein>
    <recommendedName>
        <fullName evidence="4">Transmembrane protein</fullName>
    </recommendedName>
</protein>
<dbReference type="Proteomes" id="UP001209570">
    <property type="component" value="Unassembled WGS sequence"/>
</dbReference>
<name>A0AAD5Q9P9_PYTIN</name>
<feature type="transmembrane region" description="Helical" evidence="1">
    <location>
        <begin position="49"/>
        <end position="71"/>
    </location>
</feature>
<keyword evidence="3" id="KW-1185">Reference proteome</keyword>
<feature type="transmembrane region" description="Helical" evidence="1">
    <location>
        <begin position="12"/>
        <end position="33"/>
    </location>
</feature>
<evidence type="ECO:0000256" key="1">
    <source>
        <dbReference type="SAM" id="Phobius"/>
    </source>
</evidence>
<evidence type="ECO:0000313" key="3">
    <source>
        <dbReference type="Proteomes" id="UP001209570"/>
    </source>
</evidence>
<keyword evidence="1" id="KW-0812">Transmembrane</keyword>
<reference evidence="2" key="1">
    <citation type="submission" date="2021-12" db="EMBL/GenBank/DDBJ databases">
        <title>Prjna785345.</title>
        <authorList>
            <person name="Rujirawat T."/>
            <person name="Krajaejun T."/>
        </authorList>
    </citation>
    <scope>NUCLEOTIDE SEQUENCE</scope>
    <source>
        <strain evidence="2">Pi057C3</strain>
    </source>
</reference>
<keyword evidence="1" id="KW-1133">Transmembrane helix</keyword>
<evidence type="ECO:0000313" key="2">
    <source>
        <dbReference type="EMBL" id="KAJ0402408.1"/>
    </source>
</evidence>
<feature type="transmembrane region" description="Helical" evidence="1">
    <location>
        <begin position="113"/>
        <end position="133"/>
    </location>
</feature>
<sequence length="382" mass="42175">MVDPHLGAAANWRLFVRSAVDHSIVGVMFILTLKQSNRMDNLVYPIRQAIWISTLTAISNELVWGGTAFLWRFPVPYRELLGTPTWMGFMALFHVLFLRSVITARWSKLRLSLLIAATQFTVLFSFIALSLAVARAASTAVQIGLVSVAAVVKVVLKRKLWEFARRQDDLSTDVTICLVEFAGSLFQTVCLQRAKSSTLAALIAVGDVLQAIVEVWMYLSHNFIVDGRQTMETATKIVESALFPAEPEDKDAAPKLFLVFSCEVLLFAESVEVMLPLLYAAVITALWHLPNARFSLIVRDLTADDISSLLLWALAQSAIEACSFLAMATMLRRRYGVSAVSQMAFVQEAYWKTIQGKILGSFLVILNLAAVHQGVVSGGAES</sequence>
<feature type="transmembrane region" description="Helical" evidence="1">
    <location>
        <begin position="264"/>
        <end position="289"/>
    </location>
</feature>